<dbReference type="Proteomes" id="UP000012137">
    <property type="component" value="Unassembled WGS sequence"/>
</dbReference>
<protein>
    <submittedName>
        <fullName evidence="1">Uncharacterized protein</fullName>
    </submittedName>
</protein>
<comment type="caution">
    <text evidence="1">The sequence shown here is derived from an EMBL/GenBank/DDBJ whole genome shotgun (WGS) entry which is preliminary data.</text>
</comment>
<proteinExistence type="predicted"/>
<feature type="non-terminal residue" evidence="1">
    <location>
        <position position="1"/>
    </location>
</feature>
<name>M6KSK9_LEPIR</name>
<evidence type="ECO:0000313" key="2">
    <source>
        <dbReference type="Proteomes" id="UP000012137"/>
    </source>
</evidence>
<evidence type="ECO:0000313" key="1">
    <source>
        <dbReference type="EMBL" id="EMN30792.1"/>
    </source>
</evidence>
<dbReference type="AlphaFoldDB" id="M6KSK9"/>
<dbReference type="EMBL" id="AHMZ02000070">
    <property type="protein sequence ID" value="EMN30792.1"/>
    <property type="molecule type" value="Genomic_DNA"/>
</dbReference>
<sequence>KVEKHFSSITISKLEKKVGVKLKLIDGFRKRLATSLSKT</sequence>
<gene>
    <name evidence="1" type="ORF">LEP1GSC083_5338</name>
</gene>
<organism evidence="1 2">
    <name type="scientific">Leptospira interrogans serovar Pyrogenes str. L0374</name>
    <dbReference type="NCBI Taxonomy" id="1049928"/>
    <lineage>
        <taxon>Bacteria</taxon>
        <taxon>Pseudomonadati</taxon>
        <taxon>Spirochaetota</taxon>
        <taxon>Spirochaetia</taxon>
        <taxon>Leptospirales</taxon>
        <taxon>Leptospiraceae</taxon>
        <taxon>Leptospira</taxon>
    </lineage>
</organism>
<reference evidence="1 2" key="1">
    <citation type="submission" date="2013-01" db="EMBL/GenBank/DDBJ databases">
        <authorList>
            <person name="Harkins D.M."/>
            <person name="Durkin A.S."/>
            <person name="Brinkac L.M."/>
            <person name="Haft D.H."/>
            <person name="Selengut J.D."/>
            <person name="Sanka R."/>
            <person name="DePew J."/>
            <person name="Purushe J."/>
            <person name="Peacock S.J."/>
            <person name="Thaipadungpanit J."/>
            <person name="Wuthiekanun V.W."/>
            <person name="Day N.P."/>
            <person name="Vinetz J.M."/>
            <person name="Sutton G.G."/>
            <person name="Nierman W.C."/>
            <person name="Fouts D.E."/>
        </authorList>
    </citation>
    <scope>NUCLEOTIDE SEQUENCE [LARGE SCALE GENOMIC DNA]</scope>
    <source>
        <strain evidence="1 2">L0374</strain>
    </source>
</reference>
<accession>M6KSK9</accession>